<dbReference type="PANTHER" id="PTHR11036:SF90">
    <property type="entry name" value="SEMAPHORIN 2B, ISOFORM D-RELATED"/>
    <property type="match status" value="1"/>
</dbReference>
<evidence type="ECO:0000256" key="5">
    <source>
        <dbReference type="ARBA" id="ARBA00022729"/>
    </source>
</evidence>
<keyword evidence="4" id="KW-0964">Secreted</keyword>
<evidence type="ECO:0000256" key="6">
    <source>
        <dbReference type="ARBA" id="ARBA00022782"/>
    </source>
</evidence>
<dbReference type="OMA" id="WAYNIND"/>
<dbReference type="GO" id="GO:0005886">
    <property type="term" value="C:plasma membrane"/>
    <property type="evidence" value="ECO:0007669"/>
    <property type="project" value="TreeGrafter"/>
</dbReference>
<evidence type="ECO:0000259" key="13">
    <source>
        <dbReference type="PROSITE" id="PS51004"/>
    </source>
</evidence>
<keyword evidence="7" id="KW-0524">Neurogenesis</keyword>
<dbReference type="HOGENOM" id="CLU_009051_10_0_1"/>
<evidence type="ECO:0000256" key="1">
    <source>
        <dbReference type="ARBA" id="ARBA00004613"/>
    </source>
</evidence>
<keyword evidence="3" id="KW-0217">Developmental protein</keyword>
<organism evidence="14">
    <name type="scientific">Capitella teleta</name>
    <name type="common">Polychaete worm</name>
    <dbReference type="NCBI Taxonomy" id="283909"/>
    <lineage>
        <taxon>Eukaryota</taxon>
        <taxon>Metazoa</taxon>
        <taxon>Spiralia</taxon>
        <taxon>Lophotrochozoa</taxon>
        <taxon>Annelida</taxon>
        <taxon>Polychaeta</taxon>
        <taxon>Sedentaria</taxon>
        <taxon>Scolecida</taxon>
        <taxon>Capitellidae</taxon>
        <taxon>Capitella</taxon>
    </lineage>
</organism>
<dbReference type="Pfam" id="PF01403">
    <property type="entry name" value="Sema"/>
    <property type="match status" value="1"/>
</dbReference>
<dbReference type="STRING" id="283909.R7T7G7"/>
<keyword evidence="9" id="KW-0325">Glycoprotein</keyword>
<dbReference type="AlphaFoldDB" id="R7T7G7"/>
<dbReference type="InterPro" id="IPR015943">
    <property type="entry name" value="WD40/YVTN_repeat-like_dom_sf"/>
</dbReference>
<protein>
    <recommendedName>
        <fullName evidence="10">Semaphorin-2A</fullName>
    </recommendedName>
</protein>
<evidence type="ECO:0000256" key="10">
    <source>
        <dbReference type="ARBA" id="ARBA00074148"/>
    </source>
</evidence>
<dbReference type="PANTHER" id="PTHR11036">
    <property type="entry name" value="SEMAPHORIN"/>
    <property type="match status" value="1"/>
</dbReference>
<dbReference type="CDD" id="cd00096">
    <property type="entry name" value="Ig"/>
    <property type="match status" value="1"/>
</dbReference>
<feature type="domain" description="Ig-like" evidence="12">
    <location>
        <begin position="547"/>
        <end position="613"/>
    </location>
</feature>
<comment type="subcellular location">
    <subcellularLocation>
        <location evidence="1">Secreted</location>
    </subcellularLocation>
</comment>
<dbReference type="InterPro" id="IPR036352">
    <property type="entry name" value="Semap_dom_sf"/>
</dbReference>
<evidence type="ECO:0000313" key="14">
    <source>
        <dbReference type="EMBL" id="ELT89363.1"/>
    </source>
</evidence>
<dbReference type="EMBL" id="AMQN01014894">
    <property type="status" value="NOT_ANNOTATED_CDS"/>
    <property type="molecule type" value="Genomic_DNA"/>
</dbReference>
<dbReference type="Gene3D" id="2.60.40.10">
    <property type="entry name" value="Immunoglobulins"/>
    <property type="match status" value="1"/>
</dbReference>
<dbReference type="InterPro" id="IPR007110">
    <property type="entry name" value="Ig-like_dom"/>
</dbReference>
<sequence length="682" mass="78524">MSVGSIAFINGMIDALYCFPGVNRFPSEYTSTPQYFRKMALHGDHLYVGAMDLLIKFSLVNISNATARVEQNVTEIHSFIKTNLIENVEKCLKRNRHAPDFDCRNHIRGIYIDGEDVYLCGTGSYQPQDFFLNRRDLTLNDSALEKMSKNSGLAKCPFDPHQDSTLIYVREGNPDDIPTTYSATSLDDTVESSLIYRPMLQSDSKSYQLLRTIHLEKKWLNVPHFIASFDIEDYVYFFFREISVEHPYEDEVTYSRVARVCKNDRGGDTALKNSWTTFLKARINCSLPGDNPLYFNFIQDVVYSKNDSAFYAVFTMTMGNTRSSAVCRMNLSDIEQFFRVEHFQEQLDVTKLWQKVPQNKVPTPRPGECNPDSEHRLSSVIQQFIRSRPLMYESIQAKPLYDFTDATFVRLAVQRVQNPEQTNLYRVFYLADDKGFIQKVSYWNEGAVAHSRLLQVWSPFSAPHLVRQMIVHNNELFASTDYEVIQLDVKRCMHYTKCTSCSVDPHCKWNKNIAVEHCQTYPEGSVQNVEAASSLATCSAADACQRPIETHEVQIEGFSVKMSCNSHCDPTTSVQWFHNNELISIDADKYILGTDNSLVVMETTNTDAGSYECKNESVLLQKHFIVMADCGDGEEAIECVWKNEFLKWCKEFNDYQTRMNEWQDLKDNCTKDVDEKHCYIQN</sequence>
<keyword evidence="16" id="KW-1185">Reference proteome</keyword>
<dbReference type="PROSITE" id="PS51004">
    <property type="entry name" value="SEMA"/>
    <property type="match status" value="1"/>
</dbReference>
<dbReference type="OrthoDB" id="9988752at2759"/>
<dbReference type="PROSITE" id="PS50835">
    <property type="entry name" value="IG_LIKE"/>
    <property type="match status" value="1"/>
</dbReference>
<evidence type="ECO:0000259" key="12">
    <source>
        <dbReference type="PROSITE" id="PS50835"/>
    </source>
</evidence>
<evidence type="ECO:0000256" key="11">
    <source>
        <dbReference type="PROSITE-ProRule" id="PRU00352"/>
    </source>
</evidence>
<reference evidence="16" key="1">
    <citation type="submission" date="2012-12" db="EMBL/GenBank/DDBJ databases">
        <authorList>
            <person name="Hellsten U."/>
            <person name="Grimwood J."/>
            <person name="Chapman J.A."/>
            <person name="Shapiro H."/>
            <person name="Aerts A."/>
            <person name="Otillar R.P."/>
            <person name="Terry A.Y."/>
            <person name="Boore J.L."/>
            <person name="Simakov O."/>
            <person name="Marletaz F."/>
            <person name="Cho S.-J."/>
            <person name="Edsinger-Gonzales E."/>
            <person name="Havlak P."/>
            <person name="Kuo D.-H."/>
            <person name="Larsson T."/>
            <person name="Lv J."/>
            <person name="Arendt D."/>
            <person name="Savage R."/>
            <person name="Osoegawa K."/>
            <person name="de Jong P."/>
            <person name="Lindberg D.R."/>
            <person name="Seaver E.C."/>
            <person name="Weisblat D.A."/>
            <person name="Putnam N.H."/>
            <person name="Grigoriev I.V."/>
            <person name="Rokhsar D.S."/>
        </authorList>
    </citation>
    <scope>NUCLEOTIDE SEQUENCE</scope>
    <source>
        <strain evidence="16">I ESC-2004</strain>
    </source>
</reference>
<reference evidence="15" key="3">
    <citation type="submission" date="2015-06" db="UniProtKB">
        <authorList>
            <consortium name="EnsemblMetazoa"/>
        </authorList>
    </citation>
    <scope>IDENTIFICATION</scope>
</reference>
<dbReference type="GO" id="GO:0030335">
    <property type="term" value="P:positive regulation of cell migration"/>
    <property type="evidence" value="ECO:0007669"/>
    <property type="project" value="TreeGrafter"/>
</dbReference>
<dbReference type="InterPro" id="IPR027231">
    <property type="entry name" value="Semaphorin"/>
</dbReference>
<dbReference type="Gene3D" id="2.130.10.10">
    <property type="entry name" value="YVTN repeat-like/Quinoprotein amine dehydrogenase"/>
    <property type="match status" value="1"/>
</dbReference>
<gene>
    <name evidence="14" type="ORF">CAPTEDRAFT_220634</name>
</gene>
<dbReference type="GO" id="GO:0007411">
    <property type="term" value="P:axon guidance"/>
    <property type="evidence" value="ECO:0007669"/>
    <property type="project" value="TreeGrafter"/>
</dbReference>
<comment type="similarity">
    <text evidence="2">Belongs to the semaphorin family.</text>
</comment>
<evidence type="ECO:0000256" key="4">
    <source>
        <dbReference type="ARBA" id="ARBA00022525"/>
    </source>
</evidence>
<dbReference type="FunFam" id="2.130.10.10:FF:000369">
    <property type="entry name" value="semaphorin-2A isoform X1"/>
    <property type="match status" value="1"/>
</dbReference>
<evidence type="ECO:0000256" key="3">
    <source>
        <dbReference type="ARBA" id="ARBA00022473"/>
    </source>
</evidence>
<evidence type="ECO:0000256" key="9">
    <source>
        <dbReference type="ARBA" id="ARBA00023180"/>
    </source>
</evidence>
<name>R7T7G7_CAPTE</name>
<evidence type="ECO:0000313" key="16">
    <source>
        <dbReference type="Proteomes" id="UP000014760"/>
    </source>
</evidence>
<evidence type="ECO:0000313" key="15">
    <source>
        <dbReference type="EnsemblMetazoa" id="CapteP220634"/>
    </source>
</evidence>
<dbReference type="Proteomes" id="UP000014760">
    <property type="component" value="Unassembled WGS sequence"/>
</dbReference>
<dbReference type="Pfam" id="PF13927">
    <property type="entry name" value="Ig_3"/>
    <property type="match status" value="1"/>
</dbReference>
<dbReference type="FunCoup" id="R7T7G7">
    <property type="interactions" value="193"/>
</dbReference>
<keyword evidence="6" id="KW-0221">Differentiation</keyword>
<comment type="caution">
    <text evidence="11">Lacks conserved residue(s) required for the propagation of feature annotation.</text>
</comment>
<proteinExistence type="inferred from homology"/>
<dbReference type="GO" id="GO:0071526">
    <property type="term" value="P:semaphorin-plexin signaling pathway"/>
    <property type="evidence" value="ECO:0007669"/>
    <property type="project" value="TreeGrafter"/>
</dbReference>
<evidence type="ECO:0000256" key="8">
    <source>
        <dbReference type="ARBA" id="ARBA00023157"/>
    </source>
</evidence>
<dbReference type="GO" id="GO:0030215">
    <property type="term" value="F:semaphorin receptor binding"/>
    <property type="evidence" value="ECO:0007669"/>
    <property type="project" value="InterPro"/>
</dbReference>
<reference evidence="14 16" key="2">
    <citation type="journal article" date="2013" name="Nature">
        <title>Insights into bilaterian evolution from three spiralian genomes.</title>
        <authorList>
            <person name="Simakov O."/>
            <person name="Marletaz F."/>
            <person name="Cho S.J."/>
            <person name="Edsinger-Gonzales E."/>
            <person name="Havlak P."/>
            <person name="Hellsten U."/>
            <person name="Kuo D.H."/>
            <person name="Larsson T."/>
            <person name="Lv J."/>
            <person name="Arendt D."/>
            <person name="Savage R."/>
            <person name="Osoegawa K."/>
            <person name="de Jong P."/>
            <person name="Grimwood J."/>
            <person name="Chapman J.A."/>
            <person name="Shapiro H."/>
            <person name="Aerts A."/>
            <person name="Otillar R.P."/>
            <person name="Terry A.Y."/>
            <person name="Boore J.L."/>
            <person name="Grigoriev I.V."/>
            <person name="Lindberg D.R."/>
            <person name="Seaver E.C."/>
            <person name="Weisblat D.A."/>
            <person name="Putnam N.H."/>
            <person name="Rokhsar D.S."/>
        </authorList>
    </citation>
    <scope>NUCLEOTIDE SEQUENCE</scope>
    <source>
        <strain evidence="14 16">I ESC-2004</strain>
    </source>
</reference>
<dbReference type="EMBL" id="KB311409">
    <property type="protein sequence ID" value="ELT89363.1"/>
    <property type="molecule type" value="Genomic_DNA"/>
</dbReference>
<evidence type="ECO:0000256" key="2">
    <source>
        <dbReference type="ARBA" id="ARBA00009492"/>
    </source>
</evidence>
<dbReference type="InterPro" id="IPR036179">
    <property type="entry name" value="Ig-like_dom_sf"/>
</dbReference>
<evidence type="ECO:0000256" key="7">
    <source>
        <dbReference type="ARBA" id="ARBA00022902"/>
    </source>
</evidence>
<accession>R7T7G7</accession>
<dbReference type="GO" id="GO:0045499">
    <property type="term" value="F:chemorepellent activity"/>
    <property type="evidence" value="ECO:0007669"/>
    <property type="project" value="TreeGrafter"/>
</dbReference>
<dbReference type="GO" id="GO:0005576">
    <property type="term" value="C:extracellular region"/>
    <property type="evidence" value="ECO:0007669"/>
    <property type="project" value="UniProtKB-SubCell"/>
</dbReference>
<feature type="domain" description="Sema" evidence="13">
    <location>
        <begin position="1"/>
        <end position="489"/>
    </location>
</feature>
<dbReference type="InterPro" id="IPR001627">
    <property type="entry name" value="Semap_dom"/>
</dbReference>
<keyword evidence="5" id="KW-0732">Signal</keyword>
<dbReference type="SUPFAM" id="SSF48726">
    <property type="entry name" value="Immunoglobulin"/>
    <property type="match status" value="1"/>
</dbReference>
<dbReference type="SUPFAM" id="SSF101912">
    <property type="entry name" value="Sema domain"/>
    <property type="match status" value="1"/>
</dbReference>
<keyword evidence="8" id="KW-1015">Disulfide bond</keyword>
<dbReference type="SMART" id="SM00630">
    <property type="entry name" value="Sema"/>
    <property type="match status" value="1"/>
</dbReference>
<dbReference type="InterPro" id="IPR013783">
    <property type="entry name" value="Ig-like_fold"/>
</dbReference>
<dbReference type="EnsemblMetazoa" id="CapteT220634">
    <property type="protein sequence ID" value="CapteP220634"/>
    <property type="gene ID" value="CapteG220634"/>
</dbReference>